<dbReference type="CDD" id="cd09272">
    <property type="entry name" value="RNase_HI_RT_Ty1"/>
    <property type="match status" value="1"/>
</dbReference>
<dbReference type="AlphaFoldDB" id="A0AAW2VDF5"/>
<dbReference type="Gene3D" id="3.30.1370.10">
    <property type="entry name" value="K Homology domain, type 1"/>
    <property type="match status" value="1"/>
</dbReference>
<name>A0AAW2VDF5_9LAMI</name>
<dbReference type="InterPro" id="IPR036612">
    <property type="entry name" value="KH_dom_type_1_sf"/>
</dbReference>
<dbReference type="EMBL" id="JACGWN010000010">
    <property type="protein sequence ID" value="KAL0426182.1"/>
    <property type="molecule type" value="Genomic_DNA"/>
</dbReference>
<dbReference type="PANTHER" id="PTHR11439:SF465">
    <property type="entry name" value="REVERSE TRANSCRIPTASE TY1_COPIA-TYPE DOMAIN-CONTAINING PROTEIN"/>
    <property type="match status" value="1"/>
</dbReference>
<dbReference type="InterPro" id="IPR013103">
    <property type="entry name" value="RVT_2"/>
</dbReference>
<dbReference type="PANTHER" id="PTHR11439">
    <property type="entry name" value="GAG-POL-RELATED RETROTRANSPOSON"/>
    <property type="match status" value="1"/>
</dbReference>
<proteinExistence type="predicted"/>
<feature type="domain" description="Reverse transcriptase Ty1/copia-type" evidence="1">
    <location>
        <begin position="2"/>
        <end position="143"/>
    </location>
</feature>
<dbReference type="Pfam" id="PF07727">
    <property type="entry name" value="RVT_2"/>
    <property type="match status" value="1"/>
</dbReference>
<reference evidence="2" key="2">
    <citation type="journal article" date="2024" name="Plant">
        <title>Genomic evolution and insights into agronomic trait innovations of Sesamum species.</title>
        <authorList>
            <person name="Miao H."/>
            <person name="Wang L."/>
            <person name="Qu L."/>
            <person name="Liu H."/>
            <person name="Sun Y."/>
            <person name="Le M."/>
            <person name="Wang Q."/>
            <person name="Wei S."/>
            <person name="Zheng Y."/>
            <person name="Lin W."/>
            <person name="Duan Y."/>
            <person name="Cao H."/>
            <person name="Xiong S."/>
            <person name="Wang X."/>
            <person name="Wei L."/>
            <person name="Li C."/>
            <person name="Ma Q."/>
            <person name="Ju M."/>
            <person name="Zhao R."/>
            <person name="Li G."/>
            <person name="Mu C."/>
            <person name="Tian Q."/>
            <person name="Mei H."/>
            <person name="Zhang T."/>
            <person name="Gao T."/>
            <person name="Zhang H."/>
        </authorList>
    </citation>
    <scope>NUCLEOTIDE SEQUENCE</scope>
    <source>
        <strain evidence="2">KEN1</strain>
    </source>
</reference>
<comment type="caution">
    <text evidence="2">The sequence shown here is derived from an EMBL/GenBank/DDBJ whole genome shotgun (WGS) entry which is preliminary data.</text>
</comment>
<sequence length="440" mass="48785">MLPPEGYSVPPGHVCKLQRSLYGLKQASRQWNQELTSKLLAFGFTQSPHDYCLFVMGSAETFVAILVYVDDALITSPSMSLITGVKSYLDALFTIKNLGEARFFLGLQLARSAEGTSVTQTKYILDIIHDTGLTDAKSATTPFPQHVKLSVTGGAVLSDPERYRRLVGRLLYLGFTRPDISYSVQQLSQFLQHPCDDHWRAALHVVRYLKGTSATGLFFPCSNSFRLTAYCDADWASCVDTRRSISGFCVFLGSALISWKSKKQATVSRSSAEAEYRSMGATVCELLWITYLLRDFGIKPHTPIPLFCDNKAALHITANPVFHERTKHLDIDCHIVRDQYKLGLIDPSFVRSKDQVADVFTKGLPAASFLSLLSKLALFSLAPSPPCGGVLKKKLRGRPGSEHLNEPLHILIEANLPANVVDITLRQAHEIIEELLKPVV</sequence>
<accession>A0AAW2VDF5</accession>
<dbReference type="GO" id="GO:0003723">
    <property type="term" value="F:RNA binding"/>
    <property type="evidence" value="ECO:0007669"/>
    <property type="project" value="InterPro"/>
</dbReference>
<evidence type="ECO:0000313" key="2">
    <source>
        <dbReference type="EMBL" id="KAL0426182.1"/>
    </source>
</evidence>
<evidence type="ECO:0000259" key="1">
    <source>
        <dbReference type="Pfam" id="PF07727"/>
    </source>
</evidence>
<dbReference type="SUPFAM" id="SSF56672">
    <property type="entry name" value="DNA/RNA polymerases"/>
    <property type="match status" value="1"/>
</dbReference>
<protein>
    <submittedName>
        <fullName evidence="2">Retrovirus-related Pol polyprotein from transposon RE2</fullName>
    </submittedName>
</protein>
<organism evidence="2">
    <name type="scientific">Sesamum latifolium</name>
    <dbReference type="NCBI Taxonomy" id="2727402"/>
    <lineage>
        <taxon>Eukaryota</taxon>
        <taxon>Viridiplantae</taxon>
        <taxon>Streptophyta</taxon>
        <taxon>Embryophyta</taxon>
        <taxon>Tracheophyta</taxon>
        <taxon>Spermatophyta</taxon>
        <taxon>Magnoliopsida</taxon>
        <taxon>eudicotyledons</taxon>
        <taxon>Gunneridae</taxon>
        <taxon>Pentapetalae</taxon>
        <taxon>asterids</taxon>
        <taxon>lamiids</taxon>
        <taxon>Lamiales</taxon>
        <taxon>Pedaliaceae</taxon>
        <taxon>Sesamum</taxon>
    </lineage>
</organism>
<dbReference type="InterPro" id="IPR043502">
    <property type="entry name" value="DNA/RNA_pol_sf"/>
</dbReference>
<reference evidence="2" key="1">
    <citation type="submission" date="2020-06" db="EMBL/GenBank/DDBJ databases">
        <authorList>
            <person name="Li T."/>
            <person name="Hu X."/>
            <person name="Zhang T."/>
            <person name="Song X."/>
            <person name="Zhang H."/>
            <person name="Dai N."/>
            <person name="Sheng W."/>
            <person name="Hou X."/>
            <person name="Wei L."/>
        </authorList>
    </citation>
    <scope>NUCLEOTIDE SEQUENCE</scope>
    <source>
        <strain evidence="2">KEN1</strain>
        <tissue evidence="2">Leaf</tissue>
    </source>
</reference>
<gene>
    <name evidence="2" type="ORF">Slati_2793000</name>
</gene>